<feature type="region of interest" description="Disordered" evidence="1">
    <location>
        <begin position="1"/>
        <end position="74"/>
    </location>
</feature>
<dbReference type="Proteomes" id="UP000567179">
    <property type="component" value="Unassembled WGS sequence"/>
</dbReference>
<accession>A0A8H5F0H1</accession>
<dbReference type="Gene3D" id="1.25.10.10">
    <property type="entry name" value="Leucine-rich Repeat Variant"/>
    <property type="match status" value="2"/>
</dbReference>
<comment type="caution">
    <text evidence="2">The sequence shown here is derived from an EMBL/GenBank/DDBJ whole genome shotgun (WGS) entry which is preliminary data.</text>
</comment>
<dbReference type="OrthoDB" id="2960366at2759"/>
<sequence>MSKVQDPIADDADNVTADVDEEEAEVVPFSDDDNSSESNSDDSDESGLDAFDDIPQDDEEEEEKPTLYSEDEIPNILAKIESDDPEVWNPALDSLNGIPVHQPELISDNISAFDIPRLLKVVQTSQDERRSRILDFFTCFPALPNEARDVLLPHLPALIAFLAKADVGERQSILYIVDDAADNLPDTHETIIANVKALFEPWCAKELPDEGAKFIAALETFENTIIYSRETTRKLFIQGHAFNAARAAIRVEKFPLVRLAGQSALNQMFDYALEVDELSPVETERGKTLEIIITSLITLIADPDPRVAEAGAQFLMTDREEPVLNVISGLLKSNLDIGVALVCQLANKLRGTVGATCEYALIKLVESDEWKQVAVASFKTVWTSPDIANTVKLAIVSGLIDSFTVLREISVETGICECMIKMSLDEKDGVESMRMFDRMLETEQIVGFELIQTDGAIDHYLRLIETSPSSEIRCLAASTLARTLDSTKDGELQRLTVTALLTVPAVYDRMLALLRSSDLETVNAVAKLVGEILWGEDGTQTWSYDENSGRPPPPCPMKDRTVTDELVSYIIGLLDHPEAAVGALMLLCQFCWGYQRGVDVVQKALEPIISNATVFFFAALDGDYVSRHTGRQRRIVADAAAKAGGLERAVTLLEGTHETPEVRRMAVEAFRVMLTAESVDEEIARKNAKLPGVLAATIADKARASLDITTWMIRSIQNETFTTEYPVWSEFATPESVDALLYWMKQTPEEIGDLPEEAYTESYILKRRAHDEKVKKIHEDHQSILTKTGEIIDALASVLAPYSAQLIGPLLHSTNSDNQNSTLLSTLKKLAAQGSNSKSNDILVSSVRDLLNQAEPPSFSNCQTWITTGPQVASAFYLGGILDRIFNAYDPEKEEYSFEDHEPLRVLLSLVETLEDEEHILGVKQAFFANSNTLNRELEYVRNHEGDGFYDAWQSCEELRALSAGYPVGVKALEEIYPQVLKVFDNEELIPKGVAPLIAALCHVDVDQLATLLQSFVAGLKPPTTTPAPPATGKKKGKKNKKFVPRLNITQVMERFSALIGTNPVARKATFDAGVPDVVSQALSEGDEDARRAAFDILQALVDSEDEAYLPAVDDMLPQCLELFLKEADPKDPNLKLLCTCVSKRLPRLIEIGAIPTLYKGLSDNLGDHLMLFDALHSIGLKEPAVLTEVIAEALGAEDALVQESFWGNSYAIRRLIAEGESSAAIIVNAGAAKYALRLLQSDDLQFVAKGGALSSTLARIEFLQTRPTLVDLGIPQALEEGCAKCVAASKTLDPATEDPENEEEVERREKLSYVDKWIKILENARKNVAGDDVEGYEEDYFL</sequence>
<keyword evidence="3" id="KW-1185">Reference proteome</keyword>
<dbReference type="SUPFAM" id="SSF48371">
    <property type="entry name" value="ARM repeat"/>
    <property type="match status" value="2"/>
</dbReference>
<gene>
    <name evidence="2" type="ORF">D9619_010778</name>
</gene>
<dbReference type="InterPro" id="IPR011989">
    <property type="entry name" value="ARM-like"/>
</dbReference>
<dbReference type="EMBL" id="JAACJJ010000030">
    <property type="protein sequence ID" value="KAF5318748.1"/>
    <property type="molecule type" value="Genomic_DNA"/>
</dbReference>
<name>A0A8H5F0H1_9AGAR</name>
<reference evidence="2 3" key="1">
    <citation type="journal article" date="2020" name="ISME J.">
        <title>Uncovering the hidden diversity of litter-decomposition mechanisms in mushroom-forming fungi.</title>
        <authorList>
            <person name="Floudas D."/>
            <person name="Bentzer J."/>
            <person name="Ahren D."/>
            <person name="Johansson T."/>
            <person name="Persson P."/>
            <person name="Tunlid A."/>
        </authorList>
    </citation>
    <scope>NUCLEOTIDE SEQUENCE [LARGE SCALE GENOMIC DNA]</scope>
    <source>
        <strain evidence="2 3">CBS 101986</strain>
    </source>
</reference>
<protein>
    <submittedName>
        <fullName evidence="2">Uncharacterized protein</fullName>
    </submittedName>
</protein>
<evidence type="ECO:0000313" key="3">
    <source>
        <dbReference type="Proteomes" id="UP000567179"/>
    </source>
</evidence>
<feature type="compositionally biased region" description="Acidic residues" evidence="1">
    <location>
        <begin position="8"/>
        <end position="73"/>
    </location>
</feature>
<organism evidence="2 3">
    <name type="scientific">Psilocybe cf. subviscida</name>
    <dbReference type="NCBI Taxonomy" id="2480587"/>
    <lineage>
        <taxon>Eukaryota</taxon>
        <taxon>Fungi</taxon>
        <taxon>Dikarya</taxon>
        <taxon>Basidiomycota</taxon>
        <taxon>Agaricomycotina</taxon>
        <taxon>Agaricomycetes</taxon>
        <taxon>Agaricomycetidae</taxon>
        <taxon>Agaricales</taxon>
        <taxon>Agaricineae</taxon>
        <taxon>Strophariaceae</taxon>
        <taxon>Psilocybe</taxon>
    </lineage>
</organism>
<evidence type="ECO:0000256" key="1">
    <source>
        <dbReference type="SAM" id="MobiDB-lite"/>
    </source>
</evidence>
<proteinExistence type="predicted"/>
<evidence type="ECO:0000313" key="2">
    <source>
        <dbReference type="EMBL" id="KAF5318748.1"/>
    </source>
</evidence>
<dbReference type="InterPro" id="IPR016024">
    <property type="entry name" value="ARM-type_fold"/>
</dbReference>